<evidence type="ECO:0000313" key="3">
    <source>
        <dbReference type="Proteomes" id="UP001633002"/>
    </source>
</evidence>
<name>A0ABD3HA82_9MARC</name>
<evidence type="ECO:0000256" key="1">
    <source>
        <dbReference type="SAM" id="MobiDB-lite"/>
    </source>
</evidence>
<dbReference type="AlphaFoldDB" id="A0ABD3HA82"/>
<organism evidence="2 3">
    <name type="scientific">Riccia sorocarpa</name>
    <dbReference type="NCBI Taxonomy" id="122646"/>
    <lineage>
        <taxon>Eukaryota</taxon>
        <taxon>Viridiplantae</taxon>
        <taxon>Streptophyta</taxon>
        <taxon>Embryophyta</taxon>
        <taxon>Marchantiophyta</taxon>
        <taxon>Marchantiopsida</taxon>
        <taxon>Marchantiidae</taxon>
        <taxon>Marchantiales</taxon>
        <taxon>Ricciaceae</taxon>
        <taxon>Riccia</taxon>
    </lineage>
</organism>
<gene>
    <name evidence="2" type="ORF">R1sor_013713</name>
</gene>
<keyword evidence="3" id="KW-1185">Reference proteome</keyword>
<reference evidence="2 3" key="1">
    <citation type="submission" date="2024-09" db="EMBL/GenBank/DDBJ databases">
        <title>Chromosome-scale assembly of Riccia sorocarpa.</title>
        <authorList>
            <person name="Paukszto L."/>
        </authorList>
    </citation>
    <scope>NUCLEOTIDE SEQUENCE [LARGE SCALE GENOMIC DNA]</scope>
    <source>
        <strain evidence="2">LP-2024</strain>
        <tissue evidence="2">Aerial parts of the thallus</tissue>
    </source>
</reference>
<dbReference type="Proteomes" id="UP001633002">
    <property type="component" value="Unassembled WGS sequence"/>
</dbReference>
<dbReference type="EMBL" id="JBJQOH010000004">
    <property type="protein sequence ID" value="KAL3687404.1"/>
    <property type="molecule type" value="Genomic_DNA"/>
</dbReference>
<feature type="region of interest" description="Disordered" evidence="1">
    <location>
        <begin position="101"/>
        <end position="133"/>
    </location>
</feature>
<protein>
    <submittedName>
        <fullName evidence="2">Uncharacterized protein</fullName>
    </submittedName>
</protein>
<feature type="compositionally biased region" description="Basic and acidic residues" evidence="1">
    <location>
        <begin position="120"/>
        <end position="133"/>
    </location>
</feature>
<evidence type="ECO:0000313" key="2">
    <source>
        <dbReference type="EMBL" id="KAL3687404.1"/>
    </source>
</evidence>
<comment type="caution">
    <text evidence="2">The sequence shown here is derived from an EMBL/GenBank/DDBJ whole genome shotgun (WGS) entry which is preliminary data.</text>
</comment>
<accession>A0ABD3HA82</accession>
<proteinExistence type="predicted"/>
<sequence length="133" mass="15749">MEFKVLMRPEVLERAKRIWSEHPSWAKDKRKRWALALGRIRKLLMEVREEDKRSCEDRKTMEDRVEAARLRIQHDHSASAREEFEEGWFGRAGEAMQKLSLGLERGGKSQTRSYCVGETGTREEKRGNRLDQF</sequence>